<dbReference type="Proteomes" id="UP001159042">
    <property type="component" value="Unassembled WGS sequence"/>
</dbReference>
<dbReference type="InterPro" id="IPR033490">
    <property type="entry name" value="LRP130"/>
</dbReference>
<dbReference type="NCBIfam" id="TIGR00756">
    <property type="entry name" value="PPR"/>
    <property type="match status" value="1"/>
</dbReference>
<dbReference type="Pfam" id="PF13812">
    <property type="entry name" value="PPR_3"/>
    <property type="match status" value="1"/>
</dbReference>
<organism evidence="2 3">
    <name type="scientific">Exocentrus adspersus</name>
    <dbReference type="NCBI Taxonomy" id="1586481"/>
    <lineage>
        <taxon>Eukaryota</taxon>
        <taxon>Metazoa</taxon>
        <taxon>Ecdysozoa</taxon>
        <taxon>Arthropoda</taxon>
        <taxon>Hexapoda</taxon>
        <taxon>Insecta</taxon>
        <taxon>Pterygota</taxon>
        <taxon>Neoptera</taxon>
        <taxon>Endopterygota</taxon>
        <taxon>Coleoptera</taxon>
        <taxon>Polyphaga</taxon>
        <taxon>Cucujiformia</taxon>
        <taxon>Chrysomeloidea</taxon>
        <taxon>Cerambycidae</taxon>
        <taxon>Lamiinae</taxon>
        <taxon>Acanthocinini</taxon>
        <taxon>Exocentrus</taxon>
    </lineage>
</organism>
<dbReference type="GO" id="GO:0005634">
    <property type="term" value="C:nucleus"/>
    <property type="evidence" value="ECO:0007669"/>
    <property type="project" value="TreeGrafter"/>
</dbReference>
<dbReference type="GO" id="GO:0070129">
    <property type="term" value="P:regulation of mitochondrial translation"/>
    <property type="evidence" value="ECO:0007669"/>
    <property type="project" value="TreeGrafter"/>
</dbReference>
<dbReference type="InterPro" id="IPR002885">
    <property type="entry name" value="PPR_rpt"/>
</dbReference>
<dbReference type="EMBL" id="JANEYG010000104">
    <property type="protein sequence ID" value="KAJ8913045.1"/>
    <property type="molecule type" value="Genomic_DNA"/>
</dbReference>
<dbReference type="PANTHER" id="PTHR46669:SF1">
    <property type="entry name" value="LEUCINE-RICH PPR MOTIF-CONTAINING PROTEIN, MITOCHONDRIAL"/>
    <property type="match status" value="1"/>
</dbReference>
<dbReference type="Gene3D" id="1.25.40.10">
    <property type="entry name" value="Tetratricopeptide repeat domain"/>
    <property type="match status" value="1"/>
</dbReference>
<feature type="repeat" description="PPR" evidence="1">
    <location>
        <begin position="173"/>
        <end position="207"/>
    </location>
</feature>
<gene>
    <name evidence="2" type="ORF">NQ315_002062</name>
</gene>
<protein>
    <recommendedName>
        <fullName evidence="4">Pentatricopeptide repeat-containing protein</fullName>
    </recommendedName>
</protein>
<dbReference type="PANTHER" id="PTHR46669">
    <property type="entry name" value="LEUCINE-RICH PPR MOTIF-CONTAINING PROTEIN, MITOCHONDRIAL"/>
    <property type="match status" value="1"/>
</dbReference>
<sequence>MASILRSSKFVRYVAGFARNVVVNTPREFDGSFVNTTHCLCGAIPRNFVTQVSGLTDQHLENSLRRIDQDVRKSGRISRRDIEDVLEEIRNAGSASSSQSLLVIRCCGNLVPEELPETRTKLVQEIWNTLNKLNVPMDISHYNALLRVYLENEHVFSPTEFLSELESKGIEPNRVTYQRLIARYCQIGDIEGATKILEFMREKQLSVNENVFNALIVGHSQCG</sequence>
<evidence type="ECO:0008006" key="4">
    <source>
        <dbReference type="Google" id="ProtNLM"/>
    </source>
</evidence>
<reference evidence="2 3" key="1">
    <citation type="journal article" date="2023" name="Insect Mol. Biol.">
        <title>Genome sequencing provides insights into the evolution of gene families encoding plant cell wall-degrading enzymes in longhorned beetles.</title>
        <authorList>
            <person name="Shin N.R."/>
            <person name="Okamura Y."/>
            <person name="Kirsch R."/>
            <person name="Pauchet Y."/>
        </authorList>
    </citation>
    <scope>NUCLEOTIDE SEQUENCE [LARGE SCALE GENOMIC DNA]</scope>
    <source>
        <strain evidence="2">EAD_L_NR</strain>
    </source>
</reference>
<keyword evidence="3" id="KW-1185">Reference proteome</keyword>
<evidence type="ECO:0000313" key="3">
    <source>
        <dbReference type="Proteomes" id="UP001159042"/>
    </source>
</evidence>
<dbReference type="PROSITE" id="PS51375">
    <property type="entry name" value="PPR"/>
    <property type="match status" value="2"/>
</dbReference>
<accession>A0AAV8VG34</accession>
<dbReference type="AlphaFoldDB" id="A0AAV8VG34"/>
<dbReference type="InterPro" id="IPR011990">
    <property type="entry name" value="TPR-like_helical_dom_sf"/>
</dbReference>
<feature type="repeat" description="PPR" evidence="1">
    <location>
        <begin position="138"/>
        <end position="172"/>
    </location>
</feature>
<comment type="caution">
    <text evidence="2">The sequence shown here is derived from an EMBL/GenBank/DDBJ whole genome shotgun (WGS) entry which is preliminary data.</text>
</comment>
<evidence type="ECO:0000313" key="2">
    <source>
        <dbReference type="EMBL" id="KAJ8913045.1"/>
    </source>
</evidence>
<name>A0AAV8VG34_9CUCU</name>
<evidence type="ECO:0000256" key="1">
    <source>
        <dbReference type="PROSITE-ProRule" id="PRU00708"/>
    </source>
</evidence>
<dbReference type="GO" id="GO:0003730">
    <property type="term" value="F:mRNA 3'-UTR binding"/>
    <property type="evidence" value="ECO:0007669"/>
    <property type="project" value="TreeGrafter"/>
</dbReference>
<proteinExistence type="predicted"/>
<dbReference type="GO" id="GO:0005739">
    <property type="term" value="C:mitochondrion"/>
    <property type="evidence" value="ECO:0007669"/>
    <property type="project" value="TreeGrafter"/>
</dbReference>